<name>A0A815GLC8_9BILA</name>
<dbReference type="InterPro" id="IPR051279">
    <property type="entry name" value="PP1-Reg/Actin-Interact_Protein"/>
</dbReference>
<dbReference type="EMBL" id="CAJOBC010058103">
    <property type="protein sequence ID" value="CAF4200009.1"/>
    <property type="molecule type" value="Genomic_DNA"/>
</dbReference>
<evidence type="ECO:0000313" key="2">
    <source>
        <dbReference type="EMBL" id="CAF4200009.1"/>
    </source>
</evidence>
<dbReference type="GO" id="GO:0034315">
    <property type="term" value="P:regulation of Arp2/3 complex-mediated actin nucleation"/>
    <property type="evidence" value="ECO:0007669"/>
    <property type="project" value="TreeGrafter"/>
</dbReference>
<dbReference type="InterPro" id="IPR032675">
    <property type="entry name" value="LRR_dom_sf"/>
</dbReference>
<dbReference type="InterPro" id="IPR001611">
    <property type="entry name" value="Leu-rich_rpt"/>
</dbReference>
<dbReference type="Proteomes" id="UP000663829">
    <property type="component" value="Unassembled WGS sequence"/>
</dbReference>
<evidence type="ECO:0000313" key="3">
    <source>
        <dbReference type="Proteomes" id="UP000663829"/>
    </source>
</evidence>
<dbReference type="GO" id="GO:0005886">
    <property type="term" value="C:plasma membrane"/>
    <property type="evidence" value="ECO:0007669"/>
    <property type="project" value="TreeGrafter"/>
</dbReference>
<comment type="caution">
    <text evidence="1">The sequence shown here is derived from an EMBL/GenBank/DDBJ whole genome shotgun (WGS) entry which is preliminary data.</text>
</comment>
<dbReference type="GO" id="GO:0030027">
    <property type="term" value="C:lamellipodium"/>
    <property type="evidence" value="ECO:0007669"/>
    <property type="project" value="TreeGrafter"/>
</dbReference>
<dbReference type="AlphaFoldDB" id="A0A815GLC8"/>
<dbReference type="GO" id="GO:0005654">
    <property type="term" value="C:nucleoplasm"/>
    <property type="evidence" value="ECO:0007669"/>
    <property type="project" value="TreeGrafter"/>
</dbReference>
<proteinExistence type="predicted"/>
<dbReference type="GO" id="GO:0008428">
    <property type="term" value="F:ribonuclease inhibitor activity"/>
    <property type="evidence" value="ECO:0007669"/>
    <property type="project" value="TreeGrafter"/>
</dbReference>
<dbReference type="SUPFAM" id="SSF52047">
    <property type="entry name" value="RNI-like"/>
    <property type="match status" value="1"/>
</dbReference>
<dbReference type="OrthoDB" id="120976at2759"/>
<dbReference type="Proteomes" id="UP000681722">
    <property type="component" value="Unassembled WGS sequence"/>
</dbReference>
<organism evidence="1 3">
    <name type="scientific">Didymodactylos carnosus</name>
    <dbReference type="NCBI Taxonomy" id="1234261"/>
    <lineage>
        <taxon>Eukaryota</taxon>
        <taxon>Metazoa</taxon>
        <taxon>Spiralia</taxon>
        <taxon>Gnathifera</taxon>
        <taxon>Rotifera</taxon>
        <taxon>Eurotatoria</taxon>
        <taxon>Bdelloidea</taxon>
        <taxon>Philodinida</taxon>
        <taxon>Philodinidae</taxon>
        <taxon>Didymodactylos</taxon>
    </lineage>
</organism>
<keyword evidence="3" id="KW-1185">Reference proteome</keyword>
<accession>A0A815GLC8</accession>
<dbReference type="PANTHER" id="PTHR24112:SF50">
    <property type="entry name" value="RIBONUCLEASE INHIBITOR"/>
    <property type="match status" value="1"/>
</dbReference>
<gene>
    <name evidence="1" type="ORF">GPM918_LOCUS30379</name>
    <name evidence="2" type="ORF">SRO942_LOCUS30989</name>
</gene>
<dbReference type="PANTHER" id="PTHR24112">
    <property type="entry name" value="LEUCINE-RICH REPEAT, ISOFORM F-RELATED"/>
    <property type="match status" value="1"/>
</dbReference>
<sequence length="181" mass="20738">MENNQNTPPLISLGEQQPLTYQNEWLQKFIDDNKTKEAVNLFYKSMNVDDMKIIANELITNKTWIVLNFSGSPITAKGCQYLCNALEKNSTLKHLFLSFNHLGDGAQFVWELLLTDKNKTIQSIDFSQTELTDNCIDKVVGIIKKDRMRYISLDDAHLSKDGKQQLRQAAIDNNYTGVLYL</sequence>
<evidence type="ECO:0000313" key="1">
    <source>
        <dbReference type="EMBL" id="CAF1339905.1"/>
    </source>
</evidence>
<protein>
    <submittedName>
        <fullName evidence="1">Uncharacterized protein</fullName>
    </submittedName>
</protein>
<dbReference type="GO" id="GO:0032311">
    <property type="term" value="C:angiogenin-PRI complex"/>
    <property type="evidence" value="ECO:0007669"/>
    <property type="project" value="TreeGrafter"/>
</dbReference>
<dbReference type="Pfam" id="PF13516">
    <property type="entry name" value="LRR_6"/>
    <property type="match status" value="1"/>
</dbReference>
<dbReference type="EMBL" id="CAJNOQ010014346">
    <property type="protein sequence ID" value="CAF1339905.1"/>
    <property type="molecule type" value="Genomic_DNA"/>
</dbReference>
<reference evidence="1" key="1">
    <citation type="submission" date="2021-02" db="EMBL/GenBank/DDBJ databases">
        <authorList>
            <person name="Nowell W R."/>
        </authorList>
    </citation>
    <scope>NUCLEOTIDE SEQUENCE</scope>
</reference>
<dbReference type="GO" id="GO:0016477">
    <property type="term" value="P:cell migration"/>
    <property type="evidence" value="ECO:0007669"/>
    <property type="project" value="TreeGrafter"/>
</dbReference>
<dbReference type="Gene3D" id="3.80.10.10">
    <property type="entry name" value="Ribonuclease Inhibitor"/>
    <property type="match status" value="1"/>
</dbReference>